<proteinExistence type="predicted"/>
<organism evidence="2 3">
    <name type="scientific">Terrilactibacillus laevilacticus</name>
    <dbReference type="NCBI Taxonomy" id="1380157"/>
    <lineage>
        <taxon>Bacteria</taxon>
        <taxon>Bacillati</taxon>
        <taxon>Bacillota</taxon>
        <taxon>Bacilli</taxon>
        <taxon>Bacillales</taxon>
        <taxon>Bacillaceae</taxon>
        <taxon>Terrilactibacillus</taxon>
    </lineage>
</organism>
<evidence type="ECO:0000313" key="3">
    <source>
        <dbReference type="Proteomes" id="UP001597458"/>
    </source>
</evidence>
<evidence type="ECO:0000313" key="2">
    <source>
        <dbReference type="EMBL" id="MFD2617249.1"/>
    </source>
</evidence>
<dbReference type="NCBIfam" id="TIGR00792">
    <property type="entry name" value="gph"/>
    <property type="match status" value="1"/>
</dbReference>
<gene>
    <name evidence="2" type="ORF">ACFSTF_07980</name>
</gene>
<feature type="transmembrane region" description="Helical" evidence="1">
    <location>
        <begin position="21"/>
        <end position="39"/>
    </location>
</feature>
<feature type="transmembrane region" description="Helical" evidence="1">
    <location>
        <begin position="374"/>
        <end position="392"/>
    </location>
</feature>
<feature type="transmembrane region" description="Helical" evidence="1">
    <location>
        <begin position="109"/>
        <end position="131"/>
    </location>
</feature>
<comment type="caution">
    <text evidence="2">The sequence shown here is derived from an EMBL/GenBank/DDBJ whole genome shotgun (WGS) entry which is preliminary data.</text>
</comment>
<keyword evidence="1" id="KW-0812">Transmembrane</keyword>
<feature type="transmembrane region" description="Helical" evidence="1">
    <location>
        <begin position="152"/>
        <end position="172"/>
    </location>
</feature>
<dbReference type="Proteomes" id="UP001597458">
    <property type="component" value="Unassembled WGS sequence"/>
</dbReference>
<dbReference type="InterPro" id="IPR036259">
    <property type="entry name" value="MFS_trans_sf"/>
</dbReference>
<keyword evidence="1" id="KW-1133">Transmembrane helix</keyword>
<keyword evidence="3" id="KW-1185">Reference proteome</keyword>
<feature type="transmembrane region" description="Helical" evidence="1">
    <location>
        <begin position="265"/>
        <end position="286"/>
    </location>
</feature>
<dbReference type="Gene3D" id="1.20.1250.20">
    <property type="entry name" value="MFS general substrate transporter like domains"/>
    <property type="match status" value="2"/>
</dbReference>
<dbReference type="Pfam" id="PF13347">
    <property type="entry name" value="MFS_2"/>
    <property type="match status" value="1"/>
</dbReference>
<feature type="transmembrane region" description="Helical" evidence="1">
    <location>
        <begin position="45"/>
        <end position="64"/>
    </location>
</feature>
<feature type="transmembrane region" description="Helical" evidence="1">
    <location>
        <begin position="85"/>
        <end position="103"/>
    </location>
</feature>
<keyword evidence="1" id="KW-0472">Membrane</keyword>
<dbReference type="PANTHER" id="PTHR11328:SF24">
    <property type="entry name" value="MAJOR FACILITATOR SUPERFAMILY (MFS) PROFILE DOMAIN-CONTAINING PROTEIN"/>
    <property type="match status" value="1"/>
</dbReference>
<sequence>MKKHQSKITLKENLGYGIGDFASNLIYASISAFITYFYTDIVGGISAGIIGTIMFASRILDGFTDIGMGIITDKTKSKHGKARTWIFWLTIPFALSTILVFTVPDLNLIGKIIYIVVTYNLFNLIYTGINVPYGVLNSLITRHQFSRSMLNIYRMACAVIGTVLVTGLTIPITNLFGGSQRGWIITYVFYSVISMLAFFITFKTTKERVRQPKRKKDVPLHQGFKALFRNKYWIILVMFLIVSFTLIGLASAINVYYAHIILKDSSLVGVLGVALNIPQLLGLFLMPKLIAHVGKRNTMIIGIIISLLGSIPMIIDPTSITFIVIGLFVRGLGFASVVGSQFAMIADTIEYGEWKTGIRTEGLTYSAGSFGTKAGNGLAIALVGWILSLTHYSGGSSHQPDTAAAGICFMFIYLPIILSIIQIILLLFYKVDKIYPRIINDLLKRREKWKVKNPS</sequence>
<feature type="transmembrane region" description="Helical" evidence="1">
    <location>
        <begin position="321"/>
        <end position="345"/>
    </location>
</feature>
<dbReference type="InterPro" id="IPR001927">
    <property type="entry name" value="Na/Gal_symport"/>
</dbReference>
<dbReference type="InterPro" id="IPR039672">
    <property type="entry name" value="MFS_2"/>
</dbReference>
<reference evidence="3" key="1">
    <citation type="journal article" date="2019" name="Int. J. Syst. Evol. Microbiol.">
        <title>The Global Catalogue of Microorganisms (GCM) 10K type strain sequencing project: providing services to taxonomists for standard genome sequencing and annotation.</title>
        <authorList>
            <consortium name="The Broad Institute Genomics Platform"/>
            <consortium name="The Broad Institute Genome Sequencing Center for Infectious Disease"/>
            <person name="Wu L."/>
            <person name="Ma J."/>
        </authorList>
    </citation>
    <scope>NUCLEOTIDE SEQUENCE [LARGE SCALE GENOMIC DNA]</scope>
    <source>
        <strain evidence="3">TISTR 2241</strain>
    </source>
</reference>
<dbReference type="SUPFAM" id="SSF103473">
    <property type="entry name" value="MFS general substrate transporter"/>
    <property type="match status" value="1"/>
</dbReference>
<dbReference type="PANTHER" id="PTHR11328">
    <property type="entry name" value="MAJOR FACILITATOR SUPERFAMILY DOMAIN-CONTAINING PROTEIN"/>
    <property type="match status" value="1"/>
</dbReference>
<feature type="transmembrane region" description="Helical" evidence="1">
    <location>
        <begin position="404"/>
        <end position="429"/>
    </location>
</feature>
<feature type="transmembrane region" description="Helical" evidence="1">
    <location>
        <begin position="184"/>
        <end position="205"/>
    </location>
</feature>
<feature type="transmembrane region" description="Helical" evidence="1">
    <location>
        <begin position="298"/>
        <end position="315"/>
    </location>
</feature>
<protein>
    <submittedName>
        <fullName evidence="2">MFS transporter</fullName>
    </submittedName>
</protein>
<accession>A0ABW5PQU5</accession>
<dbReference type="CDD" id="cd17332">
    <property type="entry name" value="MFS_MelB_like"/>
    <property type="match status" value="1"/>
</dbReference>
<evidence type="ECO:0000256" key="1">
    <source>
        <dbReference type="SAM" id="Phobius"/>
    </source>
</evidence>
<name>A0ABW5PQU5_9BACI</name>
<dbReference type="EMBL" id="JBHUMR010000009">
    <property type="protein sequence ID" value="MFD2617249.1"/>
    <property type="molecule type" value="Genomic_DNA"/>
</dbReference>
<dbReference type="RefSeq" id="WP_386081537.1">
    <property type="nucleotide sequence ID" value="NZ_JBHUMR010000009.1"/>
</dbReference>
<feature type="transmembrane region" description="Helical" evidence="1">
    <location>
        <begin position="232"/>
        <end position="253"/>
    </location>
</feature>